<dbReference type="InterPro" id="IPR052473">
    <property type="entry name" value="mtLSU_mL53"/>
</dbReference>
<dbReference type="AlphaFoldDB" id="A0A9P0ABP3"/>
<reference evidence="1" key="1">
    <citation type="submission" date="2021-12" db="EMBL/GenBank/DDBJ databases">
        <authorList>
            <person name="King R."/>
        </authorList>
    </citation>
    <scope>NUCLEOTIDE SEQUENCE</scope>
</reference>
<dbReference type="KEGG" id="btab:109031765"/>
<evidence type="ECO:0000313" key="1">
    <source>
        <dbReference type="EMBL" id="CAH0390910.1"/>
    </source>
</evidence>
<proteinExistence type="predicted"/>
<gene>
    <name evidence="1" type="ORF">BEMITA_LOCUS9592</name>
</gene>
<dbReference type="GO" id="GO:0005762">
    <property type="term" value="C:mitochondrial large ribosomal subunit"/>
    <property type="evidence" value="ECO:0007669"/>
    <property type="project" value="TreeGrafter"/>
</dbReference>
<protein>
    <recommendedName>
        <fullName evidence="3">39S ribosomal protein L53, mitochondrial</fullName>
    </recommendedName>
</protein>
<sequence>MALPPTGVLHRRSGGIVAAIRKQVKILNLKPVKKIQFSFDPFGASESLRHFMHGVSIPAVRATNLNAVFRNEILSDRQEPTINISLVNGESVIFKCSNLTFVELLTLYNRHISRLAPKEVDEDDELTAKYTKKLAKKIKK</sequence>
<organism evidence="1 2">
    <name type="scientific">Bemisia tabaci</name>
    <name type="common">Sweetpotato whitefly</name>
    <name type="synonym">Aleurodes tabaci</name>
    <dbReference type="NCBI Taxonomy" id="7038"/>
    <lineage>
        <taxon>Eukaryota</taxon>
        <taxon>Metazoa</taxon>
        <taxon>Ecdysozoa</taxon>
        <taxon>Arthropoda</taxon>
        <taxon>Hexapoda</taxon>
        <taxon>Insecta</taxon>
        <taxon>Pterygota</taxon>
        <taxon>Neoptera</taxon>
        <taxon>Paraneoptera</taxon>
        <taxon>Hemiptera</taxon>
        <taxon>Sternorrhyncha</taxon>
        <taxon>Aleyrodoidea</taxon>
        <taxon>Aleyrodidae</taxon>
        <taxon>Aleyrodinae</taxon>
        <taxon>Bemisia</taxon>
    </lineage>
</organism>
<dbReference type="PANTHER" id="PTHR33618">
    <property type="entry name" value="39S RIBOSOMAL PROTEIN L53, MITOCHONDRIAL"/>
    <property type="match status" value="1"/>
</dbReference>
<dbReference type="EMBL" id="OU963866">
    <property type="protein sequence ID" value="CAH0390910.1"/>
    <property type="molecule type" value="Genomic_DNA"/>
</dbReference>
<keyword evidence="2" id="KW-1185">Reference proteome</keyword>
<evidence type="ECO:0008006" key="3">
    <source>
        <dbReference type="Google" id="ProtNLM"/>
    </source>
</evidence>
<evidence type="ECO:0000313" key="2">
    <source>
        <dbReference type="Proteomes" id="UP001152759"/>
    </source>
</evidence>
<dbReference type="PANTHER" id="PTHR33618:SF1">
    <property type="entry name" value="LARGE RIBOSOMAL SUBUNIT PROTEIN ML53"/>
    <property type="match status" value="1"/>
</dbReference>
<name>A0A9P0ABP3_BEMTA</name>
<dbReference type="Proteomes" id="UP001152759">
    <property type="component" value="Chromosome 5"/>
</dbReference>
<dbReference type="Gene3D" id="3.40.30.10">
    <property type="entry name" value="Glutaredoxin"/>
    <property type="match status" value="1"/>
</dbReference>
<accession>A0A9P0ABP3</accession>